<comment type="similarity">
    <text evidence="1">Belongs to the LytR/CpsA/Psr (LCP) family.</text>
</comment>
<reference evidence="5 6" key="2">
    <citation type="submission" date="2023-11" db="EMBL/GenBank/DDBJ databases">
        <authorList>
            <person name="Lara A.C."/>
            <person name="Chronakova A."/>
        </authorList>
    </citation>
    <scope>NUCLEOTIDE SEQUENCE [LARGE SCALE GENOMIC DNA]</scope>
    <source>
        <strain evidence="5 6">BCCO 10_0856</strain>
    </source>
</reference>
<dbReference type="NCBIfam" id="TIGR00350">
    <property type="entry name" value="lytR_cpsA_psr"/>
    <property type="match status" value="1"/>
</dbReference>
<dbReference type="PANTHER" id="PTHR33392:SF6">
    <property type="entry name" value="POLYISOPRENYL-TEICHOIC ACID--PEPTIDOGLYCAN TEICHOIC ACID TRANSFERASE TAGU"/>
    <property type="match status" value="1"/>
</dbReference>
<feature type="compositionally biased region" description="Pro residues" evidence="2">
    <location>
        <begin position="331"/>
        <end position="346"/>
    </location>
</feature>
<dbReference type="Proteomes" id="UP001285521">
    <property type="component" value="Unassembled WGS sequence"/>
</dbReference>
<evidence type="ECO:0000256" key="2">
    <source>
        <dbReference type="SAM" id="MobiDB-lite"/>
    </source>
</evidence>
<dbReference type="Gene3D" id="3.40.630.190">
    <property type="entry name" value="LCP protein"/>
    <property type="match status" value="1"/>
</dbReference>
<comment type="caution">
    <text evidence="5">The sequence shown here is derived from an EMBL/GenBank/DDBJ whole genome shotgun (WGS) entry which is preliminary data.</text>
</comment>
<accession>A0ABU4T8Z9</accession>
<feature type="domain" description="Cell envelope-related transcriptional attenuator" evidence="3">
    <location>
        <begin position="698"/>
        <end position="863"/>
    </location>
</feature>
<feature type="compositionally biased region" description="Low complexity" evidence="2">
    <location>
        <begin position="1076"/>
        <end position="1090"/>
    </location>
</feature>
<dbReference type="InterPro" id="IPR050922">
    <property type="entry name" value="LytR/CpsA/Psr_CW_biosynth"/>
</dbReference>
<feature type="compositionally biased region" description="Polar residues" evidence="2">
    <location>
        <begin position="127"/>
        <end position="137"/>
    </location>
</feature>
<gene>
    <name evidence="5" type="ORF">SK803_30910</name>
</gene>
<reference evidence="5 6" key="1">
    <citation type="submission" date="2023-11" db="EMBL/GenBank/DDBJ databases">
        <title>Lentzea sokolovensis, sp. nov., Lentzea kristufkii, sp. nov., and Lentzea miocenensis, sp. nov., rare actinobacteria from Sokolov Coal Basin, Miocene lacustrine sediment, Czech Republic.</title>
        <authorList>
            <person name="Lara A."/>
            <person name="Kotroba L."/>
            <person name="Nouioui I."/>
            <person name="Neumann-Schaal M."/>
            <person name="Mast Y."/>
            <person name="Chronakova A."/>
        </authorList>
    </citation>
    <scope>NUCLEOTIDE SEQUENCE [LARGE SCALE GENOMIC DNA]</scope>
    <source>
        <strain evidence="5 6">BCCO 10_0856</strain>
    </source>
</reference>
<feature type="region of interest" description="Disordered" evidence="2">
    <location>
        <begin position="951"/>
        <end position="978"/>
    </location>
</feature>
<evidence type="ECO:0000313" key="5">
    <source>
        <dbReference type="EMBL" id="MDX8034649.1"/>
    </source>
</evidence>
<evidence type="ECO:0000259" key="3">
    <source>
        <dbReference type="Pfam" id="PF03816"/>
    </source>
</evidence>
<feature type="region of interest" description="Disordered" evidence="2">
    <location>
        <begin position="1073"/>
        <end position="1104"/>
    </location>
</feature>
<feature type="domain" description="LytR/CpsA/Psr regulator C-terminal" evidence="4">
    <location>
        <begin position="982"/>
        <end position="1067"/>
    </location>
</feature>
<organism evidence="5 6">
    <name type="scientific">Lentzea miocenica</name>
    <dbReference type="NCBI Taxonomy" id="3095431"/>
    <lineage>
        <taxon>Bacteria</taxon>
        <taxon>Bacillati</taxon>
        <taxon>Actinomycetota</taxon>
        <taxon>Actinomycetes</taxon>
        <taxon>Pseudonocardiales</taxon>
        <taxon>Pseudonocardiaceae</taxon>
        <taxon>Lentzea</taxon>
    </lineage>
</organism>
<dbReference type="Pfam" id="PF03816">
    <property type="entry name" value="LytR_cpsA_psr"/>
    <property type="match status" value="1"/>
</dbReference>
<dbReference type="EMBL" id="JAXAVW010000028">
    <property type="protein sequence ID" value="MDX8034649.1"/>
    <property type="molecule type" value="Genomic_DNA"/>
</dbReference>
<feature type="compositionally biased region" description="Pro residues" evidence="2">
    <location>
        <begin position="52"/>
        <end position="63"/>
    </location>
</feature>
<protein>
    <submittedName>
        <fullName evidence="5">LCP family protein</fullName>
    </submittedName>
</protein>
<evidence type="ECO:0000313" key="6">
    <source>
        <dbReference type="Proteomes" id="UP001285521"/>
    </source>
</evidence>
<dbReference type="InterPro" id="IPR004474">
    <property type="entry name" value="LytR_CpsA_psr"/>
</dbReference>
<dbReference type="Gene3D" id="3.30.70.2390">
    <property type="match status" value="1"/>
</dbReference>
<dbReference type="Pfam" id="PF13399">
    <property type="entry name" value="LytR_C"/>
    <property type="match status" value="1"/>
</dbReference>
<feature type="compositionally biased region" description="Gly residues" evidence="2">
    <location>
        <begin position="468"/>
        <end position="477"/>
    </location>
</feature>
<name>A0ABU4T8Z9_9PSEU</name>
<sequence length="1104" mass="115930">MEGSGGLSVSDLIEQHSRTNIPRPVPPGSPDASTTGRRALPDPPATGRRALPDPPAPQQPPQAQPQQPRQQPPVAHRPGEQTGTRPRPPMADQAPPQNFTGDQTGRRRRPDAPAEQTGSRPRPAQGPAQNPAQTGSYQVPGEQTGPRPRPDATGMQRHPAPGDPNSAVRRPEADATGTRRRPAPGEMGPNGTPRRPAQGDVPSSNGIPRPPAPDANGMQRPPVADAPTRRPAEPPSSNGIPRPPAPDNGVARPPGDVTSNGMPRPPAPGDPRRMPPGDAPSSNGIPRRQAPGVPEANGLPSGTIRRPAPDANGAPPRRLAPGDAPSSNGIPRPPAPDAGMPRPPAPGDMTSNGMPRPPAPGDAKANGMPRPPAPDTPGNGMPRPPGDVTHNGIPRPPAPGGTPEPGAPRRLLAGEAPSPTSVPRPPAPGEGPDRRPMPPNGDMTGRQPMPSRAESSGPRPMPRPPAGAAGGGAGGGAAIANRLGATPDAPAEEPKADAPGPEATQIASAAGVAKVEKREDMDPMCLTTEMEAIGDDVKKRREVDHTLARFSAVHDELLEQERQRKERRAKLMPWVKDDEDENEEATQFADPVVLSEEGTEQKVTGRTPQQRKLMRGAKIGAIAAAAVVFASTGIGWTAVQWADSKIPKIDALGGNSQAVQQAEKQLGDENFLLVGSDTRAGAKAGDNVGTQAQEGGARSDVIMLAHIPADRKRMVVVSLPRDVRVDRPECRSWNPDNGQYAGPLKPEKEVMANSVYNDGGPECVANLMTQLTGLKINHFVSIDFVGFREMSTAIGGVQICSPTAIVDDELGVILEKPGKYTLKGDQALQYVRARKVQAKGDSGTDFDRIKRQQGFLSAMLRQALSNEVLLSPTKLNNFISALTKSTVGDNIDVASLLELANSLQSLDAGRVSFVTMPHWTDDNKLKDIPDDNIERLKDDDVKALFQTIIDGTPLPQEKPVEPKPGEQANTPAQPGTVIDPKDVTIQVLNGDPTNGGLVARTSNALEQQGFKVARRDNAPENAPKTVIRYSKGNENKAATLKAAVPSAELVESPDMGGAVVLTLGANFDEKVVSPKAGGTAQGNNQGQPGTDLSIVNAAQDPCAK</sequence>
<dbReference type="RefSeq" id="WP_319969663.1">
    <property type="nucleotide sequence ID" value="NZ_JAXAVW010000028.1"/>
</dbReference>
<feature type="compositionally biased region" description="Pro residues" evidence="2">
    <location>
        <begin position="420"/>
        <end position="429"/>
    </location>
</feature>
<evidence type="ECO:0000259" key="4">
    <source>
        <dbReference type="Pfam" id="PF13399"/>
    </source>
</evidence>
<evidence type="ECO:0000256" key="1">
    <source>
        <dbReference type="ARBA" id="ARBA00006068"/>
    </source>
</evidence>
<dbReference type="InterPro" id="IPR027381">
    <property type="entry name" value="LytR/CpsA/Psr_C"/>
</dbReference>
<feature type="compositionally biased region" description="Pro residues" evidence="2">
    <location>
        <begin position="394"/>
        <end position="406"/>
    </location>
</feature>
<dbReference type="PANTHER" id="PTHR33392">
    <property type="entry name" value="POLYISOPRENYL-TEICHOIC ACID--PEPTIDOGLYCAN TEICHOIC ACID TRANSFERASE TAGU"/>
    <property type="match status" value="1"/>
</dbReference>
<keyword evidence="6" id="KW-1185">Reference proteome</keyword>
<feature type="compositionally biased region" description="Low complexity" evidence="2">
    <location>
        <begin position="64"/>
        <end position="76"/>
    </location>
</feature>
<feature type="compositionally biased region" description="Low complexity" evidence="2">
    <location>
        <begin position="478"/>
        <end position="489"/>
    </location>
</feature>
<feature type="region of interest" description="Disordered" evidence="2">
    <location>
        <begin position="1"/>
        <end position="517"/>
    </location>
</feature>
<proteinExistence type="inferred from homology"/>